<evidence type="ECO:0000313" key="2">
    <source>
        <dbReference type="EMBL" id="KAG8466031.1"/>
    </source>
</evidence>
<sequence>MYASIDEEADRRSVRELRIEAERLTAERAALSERLRDTDARVALLRAHTTELAQGLCVMLKTVRRELKRKDAQRAELEAATCAWPASTRAPARAMPPACTALSDAAAERLGGAGAQHLARASVMGAPCAPRL</sequence>
<gene>
    <name evidence="2" type="ORF">KFE25_005601</name>
</gene>
<dbReference type="EMBL" id="JAGTXO010000009">
    <property type="protein sequence ID" value="KAG8466031.1"/>
    <property type="molecule type" value="Genomic_DNA"/>
</dbReference>
<dbReference type="Proteomes" id="UP000751190">
    <property type="component" value="Unassembled WGS sequence"/>
</dbReference>
<keyword evidence="3" id="KW-1185">Reference proteome</keyword>
<protein>
    <submittedName>
        <fullName evidence="2">Uncharacterized protein</fullName>
    </submittedName>
</protein>
<proteinExistence type="predicted"/>
<reference evidence="2" key="1">
    <citation type="submission" date="2021-05" db="EMBL/GenBank/DDBJ databases">
        <title>The genome of the haptophyte Pavlova lutheri (Diacronema luteri, Pavlovales) - a model for lipid biosynthesis in eukaryotic algae.</title>
        <authorList>
            <person name="Hulatt C.J."/>
            <person name="Posewitz M.C."/>
        </authorList>
    </citation>
    <scope>NUCLEOTIDE SEQUENCE</scope>
    <source>
        <strain evidence="2">NIVA-4/92</strain>
    </source>
</reference>
<accession>A0A8J5XC73</accession>
<evidence type="ECO:0000313" key="3">
    <source>
        <dbReference type="Proteomes" id="UP000751190"/>
    </source>
</evidence>
<organism evidence="2 3">
    <name type="scientific">Diacronema lutheri</name>
    <name type="common">Unicellular marine alga</name>
    <name type="synonym">Monochrysis lutheri</name>
    <dbReference type="NCBI Taxonomy" id="2081491"/>
    <lineage>
        <taxon>Eukaryota</taxon>
        <taxon>Haptista</taxon>
        <taxon>Haptophyta</taxon>
        <taxon>Pavlovophyceae</taxon>
        <taxon>Pavlovales</taxon>
        <taxon>Pavlovaceae</taxon>
        <taxon>Diacronema</taxon>
    </lineage>
</organism>
<evidence type="ECO:0000256" key="1">
    <source>
        <dbReference type="SAM" id="Coils"/>
    </source>
</evidence>
<name>A0A8J5XC73_DIALT</name>
<comment type="caution">
    <text evidence="2">The sequence shown here is derived from an EMBL/GenBank/DDBJ whole genome shotgun (WGS) entry which is preliminary data.</text>
</comment>
<keyword evidence="1" id="KW-0175">Coiled coil</keyword>
<dbReference type="AlphaFoldDB" id="A0A8J5XC73"/>
<feature type="coiled-coil region" evidence="1">
    <location>
        <begin position="7"/>
        <end position="80"/>
    </location>
</feature>